<protein>
    <submittedName>
        <fullName evidence="2">Histidine phosphatase family protein</fullName>
    </submittedName>
</protein>
<dbReference type="SMART" id="SM00855">
    <property type="entry name" value="PGAM"/>
    <property type="match status" value="1"/>
</dbReference>
<name>A0ABX1AMH1_9ACTN</name>
<dbReference type="Gene3D" id="3.40.50.1240">
    <property type="entry name" value="Phosphoglycerate mutase-like"/>
    <property type="match status" value="1"/>
</dbReference>
<dbReference type="PANTHER" id="PTHR48100">
    <property type="entry name" value="BROAD-SPECIFICITY PHOSPHATASE YOR283W-RELATED"/>
    <property type="match status" value="1"/>
</dbReference>
<accession>A0ABX1AMH1</accession>
<proteinExistence type="predicted"/>
<keyword evidence="3" id="KW-1185">Reference proteome</keyword>
<feature type="compositionally biased region" description="Acidic residues" evidence="1">
    <location>
        <begin position="214"/>
        <end position="224"/>
    </location>
</feature>
<dbReference type="Proteomes" id="UP000746503">
    <property type="component" value="Unassembled WGS sequence"/>
</dbReference>
<dbReference type="RefSeq" id="WP_167932796.1">
    <property type="nucleotide sequence ID" value="NZ_JAAVJB010000043.1"/>
</dbReference>
<dbReference type="PROSITE" id="PS00175">
    <property type="entry name" value="PG_MUTASE"/>
    <property type="match status" value="1"/>
</dbReference>
<comment type="caution">
    <text evidence="2">The sequence shown here is derived from an EMBL/GenBank/DDBJ whole genome shotgun (WGS) entry which is preliminary data.</text>
</comment>
<evidence type="ECO:0000256" key="1">
    <source>
        <dbReference type="SAM" id="MobiDB-lite"/>
    </source>
</evidence>
<organism evidence="2 3">
    <name type="scientific">Streptomyces spiramenti</name>
    <dbReference type="NCBI Taxonomy" id="2720606"/>
    <lineage>
        <taxon>Bacteria</taxon>
        <taxon>Bacillati</taxon>
        <taxon>Actinomycetota</taxon>
        <taxon>Actinomycetes</taxon>
        <taxon>Kitasatosporales</taxon>
        <taxon>Streptomycetaceae</taxon>
        <taxon>Streptomyces</taxon>
    </lineage>
</organism>
<dbReference type="PANTHER" id="PTHR48100:SF58">
    <property type="entry name" value="PE-PGRS FAMILY PROTEIN PE_PGRS11"/>
    <property type="match status" value="1"/>
</dbReference>
<reference evidence="2 3" key="1">
    <citation type="submission" date="2020-03" db="EMBL/GenBank/DDBJ databases">
        <title>Draft genome of Streptomyces sp. ventii, isolated from the Axial Seamount in the Pacific Ocean, and resequencing of the two type strains Streptomyces lonarensis strain NCL 716 and Streptomyces bohaiensis strain 11A07.</title>
        <authorList>
            <person name="Loughran R.M."/>
            <person name="Pfannmuller K.M."/>
            <person name="Wasson B.J."/>
            <person name="Deadmond M.C."/>
            <person name="Paddock B.E."/>
            <person name="Koyack M.J."/>
            <person name="Gallegos D.A."/>
            <person name="Mitchell E.A."/>
            <person name="Ushijima B."/>
            <person name="Saw J.H."/>
            <person name="Mcphail K.L."/>
            <person name="Videau P."/>
        </authorList>
    </citation>
    <scope>NUCLEOTIDE SEQUENCE [LARGE SCALE GENOMIC DNA]</scope>
    <source>
        <strain evidence="3">5675061</strain>
    </source>
</reference>
<dbReference type="CDD" id="cd07067">
    <property type="entry name" value="HP_PGM_like"/>
    <property type="match status" value="1"/>
</dbReference>
<evidence type="ECO:0000313" key="3">
    <source>
        <dbReference type="Proteomes" id="UP000746503"/>
    </source>
</evidence>
<dbReference type="InterPro" id="IPR050275">
    <property type="entry name" value="PGM_Phosphatase"/>
</dbReference>
<dbReference type="InterPro" id="IPR013078">
    <property type="entry name" value="His_Pase_superF_clade-1"/>
</dbReference>
<dbReference type="SUPFAM" id="SSF53254">
    <property type="entry name" value="Phosphoglycerate mutase-like"/>
    <property type="match status" value="1"/>
</dbReference>
<gene>
    <name evidence="2" type="ORF">HCJ92_08185</name>
</gene>
<dbReference type="EMBL" id="JAAVJB010000043">
    <property type="protein sequence ID" value="NJP66270.1"/>
    <property type="molecule type" value="Genomic_DNA"/>
</dbReference>
<dbReference type="InterPro" id="IPR001345">
    <property type="entry name" value="PG/BPGM_mutase_AS"/>
</dbReference>
<dbReference type="Pfam" id="PF00300">
    <property type="entry name" value="His_Phos_1"/>
    <property type="match status" value="1"/>
</dbReference>
<evidence type="ECO:0000313" key="2">
    <source>
        <dbReference type="EMBL" id="NJP66270.1"/>
    </source>
</evidence>
<sequence length="224" mass="23404">MRLLLIRHGQTPSNVRRLLDTAAPGPALTPLGESQAAALPAVLSGERIEAIYASNLLRTQLTAAPLATRLGLEVRVRDGLRELAAGDLEMHGDGDSIGLYLGTVFAWAAGETARRMPGGETGEEAIARFDEVVAEVAAEGMTAALFSHGAAIRMWTAARAGNVQVDEVAFRELENAGVVTVTGSPTDGWRLESWTETPVGHTGEAAGSGPAGETTDEAPEPPRS</sequence>
<dbReference type="InterPro" id="IPR029033">
    <property type="entry name" value="His_PPase_superfam"/>
</dbReference>
<feature type="region of interest" description="Disordered" evidence="1">
    <location>
        <begin position="183"/>
        <end position="224"/>
    </location>
</feature>